<name>A0A8T0Q7E6_PANVG</name>
<reference evidence="2" key="1">
    <citation type="submission" date="2020-05" db="EMBL/GenBank/DDBJ databases">
        <title>WGS assembly of Panicum virgatum.</title>
        <authorList>
            <person name="Lovell J.T."/>
            <person name="Jenkins J."/>
            <person name="Shu S."/>
            <person name="Juenger T.E."/>
            <person name="Schmutz J."/>
        </authorList>
    </citation>
    <scope>NUCLEOTIDE SEQUENCE</scope>
    <source>
        <strain evidence="2">AP13</strain>
    </source>
</reference>
<evidence type="ECO:0000313" key="2">
    <source>
        <dbReference type="EMBL" id="KAG2569820.1"/>
    </source>
</evidence>
<feature type="compositionally biased region" description="Basic and acidic residues" evidence="1">
    <location>
        <begin position="67"/>
        <end position="78"/>
    </location>
</feature>
<accession>A0A8T0Q7E6</accession>
<organism evidence="2 3">
    <name type="scientific">Panicum virgatum</name>
    <name type="common">Blackwell switchgrass</name>
    <dbReference type="NCBI Taxonomy" id="38727"/>
    <lineage>
        <taxon>Eukaryota</taxon>
        <taxon>Viridiplantae</taxon>
        <taxon>Streptophyta</taxon>
        <taxon>Embryophyta</taxon>
        <taxon>Tracheophyta</taxon>
        <taxon>Spermatophyta</taxon>
        <taxon>Magnoliopsida</taxon>
        <taxon>Liliopsida</taxon>
        <taxon>Poales</taxon>
        <taxon>Poaceae</taxon>
        <taxon>PACMAD clade</taxon>
        <taxon>Panicoideae</taxon>
        <taxon>Panicodae</taxon>
        <taxon>Paniceae</taxon>
        <taxon>Panicinae</taxon>
        <taxon>Panicum</taxon>
        <taxon>Panicum sect. Hiantes</taxon>
    </lineage>
</organism>
<keyword evidence="3" id="KW-1185">Reference proteome</keyword>
<protein>
    <submittedName>
        <fullName evidence="2">Uncharacterized protein</fullName>
    </submittedName>
</protein>
<sequence>MEAEQIGWRKGIWVEGRPQQNATRAAQGGCSPAASYAPASRQAGSHTPALGQHRGPSLTRKWKRRERGMDGEGNRQQT</sequence>
<dbReference type="EMBL" id="CM029050">
    <property type="protein sequence ID" value="KAG2569820.1"/>
    <property type="molecule type" value="Genomic_DNA"/>
</dbReference>
<evidence type="ECO:0000256" key="1">
    <source>
        <dbReference type="SAM" id="MobiDB-lite"/>
    </source>
</evidence>
<evidence type="ECO:0000313" key="3">
    <source>
        <dbReference type="Proteomes" id="UP000823388"/>
    </source>
</evidence>
<dbReference type="Proteomes" id="UP000823388">
    <property type="component" value="Chromosome 7N"/>
</dbReference>
<gene>
    <name evidence="2" type="ORF">PVAP13_7NG442301</name>
</gene>
<comment type="caution">
    <text evidence="2">The sequence shown here is derived from an EMBL/GenBank/DDBJ whole genome shotgun (WGS) entry which is preliminary data.</text>
</comment>
<feature type="region of interest" description="Disordered" evidence="1">
    <location>
        <begin position="15"/>
        <end position="78"/>
    </location>
</feature>
<dbReference type="AlphaFoldDB" id="A0A8T0Q7E6"/>
<proteinExistence type="predicted"/>